<evidence type="ECO:0000313" key="2">
    <source>
        <dbReference type="EMBL" id="URA09789.1"/>
    </source>
</evidence>
<dbReference type="Gene3D" id="3.40.50.880">
    <property type="match status" value="1"/>
</dbReference>
<dbReference type="InterPro" id="IPR050325">
    <property type="entry name" value="Prot/Nucl_acid_deglycase"/>
</dbReference>
<organism evidence="2 3">
    <name type="scientific">Thermospira aquatica</name>
    <dbReference type="NCBI Taxonomy" id="2828656"/>
    <lineage>
        <taxon>Bacteria</taxon>
        <taxon>Pseudomonadati</taxon>
        <taxon>Spirochaetota</taxon>
        <taxon>Spirochaetia</taxon>
        <taxon>Brevinematales</taxon>
        <taxon>Thermospiraceae</taxon>
        <taxon>Thermospira</taxon>
    </lineage>
</organism>
<dbReference type="InterPro" id="IPR002818">
    <property type="entry name" value="DJ-1/PfpI"/>
</dbReference>
<reference evidence="2" key="1">
    <citation type="submission" date="2021-04" db="EMBL/GenBank/DDBJ databases">
        <authorList>
            <person name="Postec A."/>
        </authorList>
    </citation>
    <scope>NUCLEOTIDE SEQUENCE</scope>
    <source>
        <strain evidence="2">F1F22</strain>
    </source>
</reference>
<name>A0AAX3BCP5_9SPIR</name>
<accession>A0AAX3BCP5</accession>
<dbReference type="PANTHER" id="PTHR48094:SF12">
    <property type="entry name" value="PARKINSON DISEASE PROTEIN 7 HOMOLOG"/>
    <property type="match status" value="1"/>
</dbReference>
<keyword evidence="3" id="KW-1185">Reference proteome</keyword>
<dbReference type="InterPro" id="IPR029062">
    <property type="entry name" value="Class_I_gatase-like"/>
</dbReference>
<feature type="domain" description="DJ-1/PfpI" evidence="1">
    <location>
        <begin position="1"/>
        <end position="163"/>
    </location>
</feature>
<dbReference type="CDD" id="cd03135">
    <property type="entry name" value="GATase1_DJ-1"/>
    <property type="match status" value="1"/>
</dbReference>
<sequence>MRVALILGQNFEEVEAITPIDILRRAQVEVITYGVGGKEITGSHQITVQADRVFMRMDDIHTEEFDALLLPGGPGVNQLVQNQHLLEVIRRFVAASRWVYAVCAAPLLLDRAGVLEGRNFTCYPGTVASITSGKHKNEPVVVDGNIITSQGVGTSLLASLKLVSLWVSDEEARQLAERVVFYGWKD</sequence>
<dbReference type="EMBL" id="CP073355">
    <property type="protein sequence ID" value="URA09789.1"/>
    <property type="molecule type" value="Genomic_DNA"/>
</dbReference>
<dbReference type="AlphaFoldDB" id="A0AAX3BCP5"/>
<dbReference type="RefSeq" id="WP_271434923.1">
    <property type="nucleotide sequence ID" value="NZ_CP073355.1"/>
</dbReference>
<dbReference type="NCBIfam" id="TIGR01383">
    <property type="entry name" value="not_thiJ"/>
    <property type="match status" value="1"/>
</dbReference>
<proteinExistence type="predicted"/>
<dbReference type="Proteomes" id="UP001056539">
    <property type="component" value="Chromosome"/>
</dbReference>
<evidence type="ECO:0000313" key="3">
    <source>
        <dbReference type="Proteomes" id="UP001056539"/>
    </source>
</evidence>
<gene>
    <name evidence="2" type="ORF">KDW03_09920</name>
</gene>
<dbReference type="PANTHER" id="PTHR48094">
    <property type="entry name" value="PROTEIN/NUCLEIC ACID DEGLYCASE DJ-1-RELATED"/>
    <property type="match status" value="1"/>
</dbReference>
<protein>
    <submittedName>
        <fullName evidence="2">DJ-1/PfpI family protein</fullName>
    </submittedName>
</protein>
<evidence type="ECO:0000259" key="1">
    <source>
        <dbReference type="Pfam" id="PF01965"/>
    </source>
</evidence>
<dbReference type="SUPFAM" id="SSF52317">
    <property type="entry name" value="Class I glutamine amidotransferase-like"/>
    <property type="match status" value="1"/>
</dbReference>
<dbReference type="Pfam" id="PF01965">
    <property type="entry name" value="DJ-1_PfpI"/>
    <property type="match status" value="1"/>
</dbReference>
<reference evidence="2" key="2">
    <citation type="submission" date="2022-06" db="EMBL/GenBank/DDBJ databases">
        <title>Thermospira aquatica gen. nov., sp. nov.</title>
        <authorList>
            <person name="Ben Ali Gam Z."/>
            <person name="Labat M."/>
        </authorList>
    </citation>
    <scope>NUCLEOTIDE SEQUENCE</scope>
    <source>
        <strain evidence="2">F1F22</strain>
    </source>
</reference>
<dbReference type="GO" id="GO:0005737">
    <property type="term" value="C:cytoplasm"/>
    <property type="evidence" value="ECO:0007669"/>
    <property type="project" value="TreeGrafter"/>
</dbReference>
<dbReference type="KEGG" id="taqu:KDW03_09920"/>
<dbReference type="InterPro" id="IPR006287">
    <property type="entry name" value="DJ-1"/>
</dbReference>